<feature type="domain" description="Acyl-CoA dehydrogenase/oxidase C-terminal" evidence="9">
    <location>
        <begin position="290"/>
        <end position="424"/>
    </location>
</feature>
<evidence type="ECO:0000256" key="6">
    <source>
        <dbReference type="ARBA" id="ARBA00022946"/>
    </source>
</evidence>
<feature type="domain" description="ACAD9/ACADV-like C-terminal" evidence="11">
    <location>
        <begin position="487"/>
        <end position="577"/>
    </location>
</feature>
<gene>
    <name evidence="12 14" type="primary">acdh-13</name>
    <name evidence="14" type="ORF">C28C12.9</name>
    <name evidence="12" type="ORF">CELE_C28C12.9</name>
</gene>
<dbReference type="InterPro" id="IPR046373">
    <property type="entry name" value="Acyl-CoA_Oxase/DH_mid-dom_sf"/>
</dbReference>
<evidence type="ECO:0000313" key="12">
    <source>
        <dbReference type="EMBL" id="CCD64011.1"/>
    </source>
</evidence>
<dbReference type="GO" id="GO:0050660">
    <property type="term" value="F:flavin adenine dinucleotide binding"/>
    <property type="evidence" value="ECO:0007669"/>
    <property type="project" value="InterPro"/>
</dbReference>
<dbReference type="PeptideAtlas" id="H2KYN3"/>
<reference evidence="12 13" key="1">
    <citation type="journal article" date="1998" name="Science">
        <title>Genome sequence of the nematode C. elegans: a platform for investigating biology.</title>
        <authorList>
            <consortium name="The C. elegans sequencing consortium"/>
            <person name="Sulson J.E."/>
            <person name="Waterston R."/>
        </authorList>
    </citation>
    <scope>NUCLEOTIDE SEQUENCE [LARGE SCALE GENOMIC DNA]</scope>
    <source>
        <strain evidence="12 13">Bristol N2</strain>
    </source>
</reference>
<dbReference type="KEGG" id="cel:CELE_C28C12.9"/>
<dbReference type="GO" id="GO:0005739">
    <property type="term" value="C:mitochondrion"/>
    <property type="evidence" value="ECO:0007669"/>
    <property type="project" value="UniProtKB-SubCell"/>
</dbReference>
<keyword evidence="6" id="KW-0809">Transit peptide</keyword>
<dbReference type="Gene3D" id="1.10.540.10">
    <property type="entry name" value="Acyl-CoA dehydrogenase/oxidase, N-terminal domain"/>
    <property type="match status" value="1"/>
</dbReference>
<dbReference type="PANTHER" id="PTHR43884">
    <property type="entry name" value="ACYL-COA DEHYDROGENASE"/>
    <property type="match status" value="1"/>
</dbReference>
<evidence type="ECO:0000256" key="2">
    <source>
        <dbReference type="ARBA" id="ARBA00004173"/>
    </source>
</evidence>
<comment type="similarity">
    <text evidence="3">Belongs to the acyl-CoA dehydrogenase family.</text>
</comment>
<evidence type="ECO:0000256" key="8">
    <source>
        <dbReference type="ARBA" id="ARBA00023128"/>
    </source>
</evidence>
<dbReference type="InterPro" id="IPR049448">
    <property type="entry name" value="ACAD9/ACADV-like_C"/>
</dbReference>
<sequence length="617" mass="67992">MHRALIRLQKLHKCNVRCLSDAAKSKEVAGISEKSKFAIRTLDNTSSIEKRSLSRGFAMNKFEKDFMIYPEYTDSDDVRNIEGFVDVLRKSLELSVDSKLIEKEGKLASDTIEALRSNAIFSLAIGKYFDGIGMCNKDLSKVFEELSVDWNVYTTSHISLLVANILTIYGSDEQKSKYLGILGSGKLRPAVAIVKDTNGGVCEQTAGPGGKSMLNGQNIRVMGHHNANFYVVFGNNNGEKTCFLLDEAELGTTDKIQFTRDETIGLKGIDVGRIELTALVTDKNLLGTPGHGSEIASELVGSGRMPFAAATIGMARRALRELSIWCNRTPSRQNDRTTLADDSRSQRIVTELALKVYALESSLYYLSGLIDEGLSVVVDIENSLLSIMTRDVLQAVISAQLELVGVAASDASFPHEKLFRDVTTLLSIIDEGADVEQIGLATIATWATSTSHKRVVSTLKRWLKNEKEADELRNPGLSHYIAEHAHPSLQLACQELEFSMSRINNVVSKLLTSQGKNIEQDYGSLEALVNVLKNNLVMVSTISRASRSYSIGLRNADIELAWATIICSRLSRATWFELDSLSDLFGLVRFNPSLLNAGRAVFDLGGYIIESPLEKNW</sequence>
<keyword evidence="4" id="KW-0285">Flavoprotein</keyword>
<dbReference type="PaxDb" id="6239-C28C12.9a.1"/>
<dbReference type="Pfam" id="PF00441">
    <property type="entry name" value="Acyl-CoA_dh_1"/>
    <property type="match status" value="1"/>
</dbReference>
<dbReference type="OMA" id="IYAMWAS"/>
<dbReference type="SMR" id="H2KYN3"/>
<keyword evidence="13" id="KW-1185">Reference proteome</keyword>
<dbReference type="GO" id="GO:0003995">
    <property type="term" value="F:acyl-CoA dehydrogenase activity"/>
    <property type="evidence" value="ECO:0000318"/>
    <property type="project" value="GO_Central"/>
</dbReference>
<dbReference type="HOGENOM" id="CLU_018204_11_3_1"/>
<dbReference type="FunCoup" id="H2KYN3">
    <property type="interactions" value="45"/>
</dbReference>
<evidence type="ECO:0000256" key="3">
    <source>
        <dbReference type="ARBA" id="ARBA00009347"/>
    </source>
</evidence>
<evidence type="ECO:0000256" key="7">
    <source>
        <dbReference type="ARBA" id="ARBA00023002"/>
    </source>
</evidence>
<evidence type="ECO:0000259" key="10">
    <source>
        <dbReference type="Pfam" id="PF02771"/>
    </source>
</evidence>
<dbReference type="eggNOG" id="KOG0137">
    <property type="taxonomic scope" value="Eukaryota"/>
</dbReference>
<dbReference type="InParanoid" id="H2KYN3"/>
<dbReference type="STRING" id="6239.C28C12.9.2"/>
<dbReference type="SUPFAM" id="SSF47203">
    <property type="entry name" value="Acyl-CoA dehydrogenase C-terminal domain-like"/>
    <property type="match status" value="1"/>
</dbReference>
<proteinExistence type="evidence at protein level"/>
<feature type="domain" description="Acyl-CoA dehydrogenase/oxidase N-terminal" evidence="10">
    <location>
        <begin position="101"/>
        <end position="185"/>
    </location>
</feature>
<keyword evidence="7" id="KW-0560">Oxidoreductase</keyword>
<dbReference type="PANTHER" id="PTHR43884:SF9">
    <property type="entry name" value="COMPLEX I ASSEMBLY FACTOR ACAD9, MITOCHONDRIAL"/>
    <property type="match status" value="1"/>
</dbReference>
<dbReference type="InterPro" id="IPR013786">
    <property type="entry name" value="AcylCoA_DH/ox_N"/>
</dbReference>
<evidence type="ECO:0000256" key="4">
    <source>
        <dbReference type="ARBA" id="ARBA00022630"/>
    </source>
</evidence>
<name>H2KYN3_CAEEL</name>
<dbReference type="GeneID" id="177654"/>
<dbReference type="Proteomes" id="UP000001940">
    <property type="component" value="Chromosome IV"/>
</dbReference>
<organism evidence="12 13">
    <name type="scientific">Caenorhabditis elegans</name>
    <dbReference type="NCBI Taxonomy" id="6239"/>
    <lineage>
        <taxon>Eukaryota</taxon>
        <taxon>Metazoa</taxon>
        <taxon>Ecdysozoa</taxon>
        <taxon>Nematoda</taxon>
        <taxon>Chromadorea</taxon>
        <taxon>Rhabditida</taxon>
        <taxon>Rhabditina</taxon>
        <taxon>Rhabditomorpha</taxon>
        <taxon>Rhabditoidea</taxon>
        <taxon>Rhabditidae</taxon>
        <taxon>Peloderinae</taxon>
        <taxon>Caenorhabditis</taxon>
    </lineage>
</organism>
<dbReference type="PhylomeDB" id="H2KYN3"/>
<dbReference type="WormBase" id="C28C12.9">
    <property type="protein sequence ID" value="CE28892"/>
    <property type="gene ID" value="WBGene00001566"/>
    <property type="gene designation" value="acdh-13"/>
</dbReference>
<dbReference type="InterPro" id="IPR036250">
    <property type="entry name" value="AcylCo_DH-like_C"/>
</dbReference>
<dbReference type="Gene3D" id="1.20.140.10">
    <property type="entry name" value="Butyryl-CoA Dehydrogenase, subunit A, domain 3"/>
    <property type="match status" value="2"/>
</dbReference>
<dbReference type="SUPFAM" id="SSF56645">
    <property type="entry name" value="Acyl-CoA dehydrogenase NM domain-like"/>
    <property type="match status" value="1"/>
</dbReference>
<dbReference type="Pfam" id="PF21343">
    <property type="entry name" value="ACAD9-ACADV_C"/>
    <property type="match status" value="1"/>
</dbReference>
<dbReference type="InterPro" id="IPR009075">
    <property type="entry name" value="AcylCo_DH/oxidase_C"/>
</dbReference>
<evidence type="ECO:0000256" key="5">
    <source>
        <dbReference type="ARBA" id="ARBA00022827"/>
    </source>
</evidence>
<dbReference type="Gene3D" id="2.40.110.10">
    <property type="entry name" value="Butyryl-CoA Dehydrogenase, subunit A, domain 2"/>
    <property type="match status" value="1"/>
</dbReference>
<dbReference type="RefSeq" id="NP_501452.1">
    <property type="nucleotide sequence ID" value="NM_069051.7"/>
</dbReference>
<evidence type="ECO:0007829" key="15">
    <source>
        <dbReference type="PeptideAtlas" id="H2KYN3"/>
    </source>
</evidence>
<accession>H2KYN3</accession>
<evidence type="ECO:0000259" key="11">
    <source>
        <dbReference type="Pfam" id="PF21343"/>
    </source>
</evidence>
<comment type="cofactor">
    <cofactor evidence="1">
        <name>FAD</name>
        <dbReference type="ChEBI" id="CHEBI:57692"/>
    </cofactor>
</comment>
<dbReference type="OrthoDB" id="354at2759"/>
<dbReference type="InterPro" id="IPR037069">
    <property type="entry name" value="AcylCoA_DH/ox_N_sf"/>
</dbReference>
<keyword evidence="8" id="KW-0496">Mitochondrion</keyword>
<dbReference type="CTD" id="177654"/>
<evidence type="ECO:0000313" key="13">
    <source>
        <dbReference type="Proteomes" id="UP000001940"/>
    </source>
</evidence>
<keyword evidence="15" id="KW-1267">Proteomics identification</keyword>
<dbReference type="AlphaFoldDB" id="H2KYN3"/>
<dbReference type="Pfam" id="PF02771">
    <property type="entry name" value="Acyl-CoA_dh_N"/>
    <property type="match status" value="1"/>
</dbReference>
<evidence type="ECO:0000259" key="9">
    <source>
        <dbReference type="Pfam" id="PF00441"/>
    </source>
</evidence>
<protein>
    <submittedName>
        <fullName evidence="12">Acyl-CoA dehydrogenase family member 9, mitochondrial</fullName>
    </submittedName>
</protein>
<evidence type="ECO:0000256" key="1">
    <source>
        <dbReference type="ARBA" id="ARBA00001974"/>
    </source>
</evidence>
<dbReference type="EMBL" id="BX284604">
    <property type="protein sequence ID" value="CCD64011.1"/>
    <property type="molecule type" value="Genomic_DNA"/>
</dbReference>
<dbReference type="AGR" id="WB:WBGene00001566"/>
<keyword evidence="5" id="KW-0274">FAD</keyword>
<comment type="subcellular location">
    <subcellularLocation>
        <location evidence="2">Mitochondrion</location>
    </subcellularLocation>
</comment>
<evidence type="ECO:0000313" key="14">
    <source>
        <dbReference type="WormBase" id="C28C12.9"/>
    </source>
</evidence>
<dbReference type="GO" id="GO:0006631">
    <property type="term" value="P:fatty acid metabolic process"/>
    <property type="evidence" value="ECO:0007669"/>
    <property type="project" value="UniProtKB-ARBA"/>
</dbReference>
<dbReference type="InterPro" id="IPR009100">
    <property type="entry name" value="AcylCoA_DH/oxidase_NM_dom_sf"/>
</dbReference>
<dbReference type="Bgee" id="WBGene00001566">
    <property type="expression patterns" value="Expressed in germ line (C elegans) and 4 other cell types or tissues"/>
</dbReference>